<evidence type="ECO:0000313" key="10">
    <source>
        <dbReference type="Proteomes" id="UP000032458"/>
    </source>
</evidence>
<dbReference type="Gene3D" id="3.60.130.10">
    <property type="entry name" value="Clavaminate synthase-like"/>
    <property type="match status" value="1"/>
</dbReference>
<accession>A0A0D7CQA6</accession>
<comment type="similarity">
    <text evidence="2">Belongs to the clavaminate synthase family.</text>
</comment>
<feature type="domain" description="TauD/TfdA-like" evidence="8">
    <location>
        <begin position="75"/>
        <end position="307"/>
    </location>
</feature>
<dbReference type="AlphaFoldDB" id="A0A0D7CQA6"/>
<evidence type="ECO:0000256" key="5">
    <source>
        <dbReference type="ARBA" id="ARBA00023004"/>
    </source>
</evidence>
<name>A0A0D7CQA6_9ACTN</name>
<evidence type="ECO:0000256" key="6">
    <source>
        <dbReference type="ARBA" id="ARBA00023194"/>
    </source>
</evidence>
<dbReference type="RefSeq" id="WP_030067664.1">
    <property type="nucleotide sequence ID" value="NZ_JRKI01000018.1"/>
</dbReference>
<comment type="caution">
    <text evidence="9">The sequence shown here is derived from an EMBL/GenBank/DDBJ whole genome shotgun (WGS) entry which is preliminary data.</text>
</comment>
<feature type="binding site" evidence="7">
    <location>
        <position position="157"/>
    </location>
    <ligand>
        <name>Fe cation</name>
        <dbReference type="ChEBI" id="CHEBI:24875"/>
    </ligand>
</feature>
<keyword evidence="6" id="KW-0045">Antibiotic biosynthesis</keyword>
<feature type="binding site" evidence="7">
    <location>
        <position position="288"/>
    </location>
    <ligand>
        <name>Fe cation</name>
        <dbReference type="ChEBI" id="CHEBI:24875"/>
    </ligand>
</feature>
<dbReference type="InterPro" id="IPR003819">
    <property type="entry name" value="TauD/TfdA-like"/>
</dbReference>
<dbReference type="PANTHER" id="PTHR10696:SF56">
    <property type="entry name" value="TAUD_TFDA-LIKE DOMAIN-CONTAINING PROTEIN"/>
    <property type="match status" value="1"/>
</dbReference>
<comment type="cofactor">
    <cofactor evidence="1">
        <name>Fe(2+)</name>
        <dbReference type="ChEBI" id="CHEBI:29033"/>
    </cofactor>
</comment>
<evidence type="ECO:0000256" key="7">
    <source>
        <dbReference type="PIRSR" id="PIRSR019543-2"/>
    </source>
</evidence>
<dbReference type="GO" id="GO:0005506">
    <property type="term" value="F:iron ion binding"/>
    <property type="evidence" value="ECO:0007669"/>
    <property type="project" value="InterPro"/>
</dbReference>
<sequence>MTPVALETHAAASRMALDRLASDTVAGLAERLVHHPAGAVDDPAWAAATREACHALPEELRAALARFRRHSGPQGALLLRGLPVGDEAALPPTPTVPDSVQRDPSVSAAVLLMTACALGDPAAFRAEKLGALVQNVVPVRGSEEVQGNTGSVLLTFHNENAFHRHRPDFVMLLCLRTDHEGVAGLRTACIRQALGLLDPSVRERLASPEFVTNPPPSFGPQQEGVVHPVLSGDPADPDVRVDFAATTATTRRAAQAMDALQEAFEAVQQTVRLRPGELAIVDNRVTVHGRTSFRPRYDGSDRWLQRTFVLCDLRRSREHRPEDGHVLIR</sequence>
<protein>
    <submittedName>
        <fullName evidence="9">L-asparagine oxygenase</fullName>
    </submittedName>
</protein>
<dbReference type="Proteomes" id="UP000032458">
    <property type="component" value="Unassembled WGS sequence"/>
</dbReference>
<dbReference type="InterPro" id="IPR050411">
    <property type="entry name" value="AlphaKG_dependent_hydroxylases"/>
</dbReference>
<reference evidence="9 10" key="1">
    <citation type="submission" date="2014-09" db="EMBL/GenBank/DDBJ databases">
        <title>Draft genome sequence of Streptomyces natalensis ATCC 27448, producer of the antifungal pimaricin.</title>
        <authorList>
            <person name="Mendes M.V."/>
            <person name="Beites T."/>
            <person name="Pires S."/>
            <person name="Santos C.L."/>
            <person name="Moradas-Ferreira P."/>
        </authorList>
    </citation>
    <scope>NUCLEOTIDE SEQUENCE [LARGE SCALE GENOMIC DNA]</scope>
    <source>
        <strain evidence="9 10">ATCC 27448</strain>
    </source>
</reference>
<organism evidence="9 10">
    <name type="scientific">Streptomyces natalensis ATCC 27448</name>
    <dbReference type="NCBI Taxonomy" id="1240678"/>
    <lineage>
        <taxon>Bacteria</taxon>
        <taxon>Bacillati</taxon>
        <taxon>Actinomycetota</taxon>
        <taxon>Actinomycetes</taxon>
        <taxon>Kitasatosporales</taxon>
        <taxon>Streptomycetaceae</taxon>
        <taxon>Streptomyces</taxon>
    </lineage>
</organism>
<dbReference type="PIRSF" id="PIRSF019543">
    <property type="entry name" value="Clavaminate_syn"/>
    <property type="match status" value="1"/>
</dbReference>
<keyword evidence="3 7" id="KW-0479">Metal-binding</keyword>
<dbReference type="GO" id="GO:0017000">
    <property type="term" value="P:antibiotic biosynthetic process"/>
    <property type="evidence" value="ECO:0007669"/>
    <property type="project" value="UniProtKB-KW"/>
</dbReference>
<evidence type="ECO:0000256" key="1">
    <source>
        <dbReference type="ARBA" id="ARBA00001954"/>
    </source>
</evidence>
<keyword evidence="5 7" id="KW-0408">Iron</keyword>
<evidence type="ECO:0000313" key="9">
    <source>
        <dbReference type="EMBL" id="KIZ17602.1"/>
    </source>
</evidence>
<dbReference type="Pfam" id="PF02668">
    <property type="entry name" value="TauD"/>
    <property type="match status" value="1"/>
</dbReference>
<dbReference type="EMBL" id="JRKI01000018">
    <property type="protein sequence ID" value="KIZ17602.1"/>
    <property type="molecule type" value="Genomic_DNA"/>
</dbReference>
<evidence type="ECO:0000256" key="4">
    <source>
        <dbReference type="ARBA" id="ARBA00023002"/>
    </source>
</evidence>
<evidence type="ECO:0000256" key="2">
    <source>
        <dbReference type="ARBA" id="ARBA00008425"/>
    </source>
</evidence>
<dbReference type="InterPro" id="IPR042098">
    <property type="entry name" value="TauD-like_sf"/>
</dbReference>
<dbReference type="PANTHER" id="PTHR10696">
    <property type="entry name" value="GAMMA-BUTYROBETAINE HYDROXYLASE-RELATED"/>
    <property type="match status" value="1"/>
</dbReference>
<evidence type="ECO:0000256" key="3">
    <source>
        <dbReference type="ARBA" id="ARBA00022723"/>
    </source>
</evidence>
<evidence type="ECO:0000259" key="8">
    <source>
        <dbReference type="Pfam" id="PF02668"/>
    </source>
</evidence>
<dbReference type="GO" id="GO:0016491">
    <property type="term" value="F:oxidoreductase activity"/>
    <property type="evidence" value="ECO:0007669"/>
    <property type="project" value="UniProtKB-KW"/>
</dbReference>
<proteinExistence type="inferred from homology"/>
<feature type="binding site" evidence="7">
    <location>
        <position position="159"/>
    </location>
    <ligand>
        <name>Fe cation</name>
        <dbReference type="ChEBI" id="CHEBI:24875"/>
    </ligand>
</feature>
<dbReference type="PATRIC" id="fig|1240678.4.peg.2957"/>
<gene>
    <name evidence="9" type="ORF">SNA_14075</name>
</gene>
<keyword evidence="10" id="KW-1185">Reference proteome</keyword>
<dbReference type="SUPFAM" id="SSF51197">
    <property type="entry name" value="Clavaminate synthase-like"/>
    <property type="match status" value="1"/>
</dbReference>
<dbReference type="InterPro" id="IPR014503">
    <property type="entry name" value="Clavaminate_syn-like"/>
</dbReference>
<keyword evidence="4" id="KW-0560">Oxidoreductase</keyword>